<keyword evidence="2" id="KW-0812">Transmembrane</keyword>
<evidence type="ECO:0000256" key="1">
    <source>
        <dbReference type="SAM" id="MobiDB-lite"/>
    </source>
</evidence>
<feature type="region of interest" description="Disordered" evidence="1">
    <location>
        <begin position="1"/>
        <end position="37"/>
    </location>
</feature>
<dbReference type="AlphaFoldDB" id="A0A3P6BJ73"/>
<keyword evidence="2" id="KW-0472">Membrane</keyword>
<evidence type="ECO:0000313" key="3">
    <source>
        <dbReference type="EMBL" id="VDC99144.1"/>
    </source>
</evidence>
<keyword evidence="2" id="KW-1133">Transmembrane helix</keyword>
<name>A0A3P6BJ73_BRAOL</name>
<feature type="transmembrane region" description="Helical" evidence="2">
    <location>
        <begin position="163"/>
        <end position="181"/>
    </location>
</feature>
<gene>
    <name evidence="3" type="ORF">BOLC3T20392H</name>
</gene>
<reference evidence="3" key="1">
    <citation type="submission" date="2018-11" db="EMBL/GenBank/DDBJ databases">
        <authorList>
            <consortium name="Genoscope - CEA"/>
            <person name="William W."/>
        </authorList>
    </citation>
    <scope>NUCLEOTIDE SEQUENCE</scope>
</reference>
<accession>A0A3P6BJ73</accession>
<feature type="transmembrane region" description="Helical" evidence="2">
    <location>
        <begin position="209"/>
        <end position="229"/>
    </location>
</feature>
<feature type="compositionally biased region" description="Polar residues" evidence="1">
    <location>
        <begin position="18"/>
        <end position="29"/>
    </location>
</feature>
<proteinExistence type="predicted"/>
<dbReference type="PANTHER" id="PTHR12242:SF40">
    <property type="entry name" value="BNAA03G53740D PROTEIN"/>
    <property type="match status" value="1"/>
</dbReference>
<feature type="transmembrane region" description="Helical" evidence="2">
    <location>
        <begin position="186"/>
        <end position="203"/>
    </location>
</feature>
<protein>
    <submittedName>
        <fullName evidence="3">Uncharacterized protein</fullName>
    </submittedName>
</protein>
<organism evidence="3">
    <name type="scientific">Brassica oleracea</name>
    <name type="common">Wild cabbage</name>
    <dbReference type="NCBI Taxonomy" id="3712"/>
    <lineage>
        <taxon>Eukaryota</taxon>
        <taxon>Viridiplantae</taxon>
        <taxon>Streptophyta</taxon>
        <taxon>Embryophyta</taxon>
        <taxon>Tracheophyta</taxon>
        <taxon>Spermatophyta</taxon>
        <taxon>Magnoliopsida</taxon>
        <taxon>eudicotyledons</taxon>
        <taxon>Gunneridae</taxon>
        <taxon>Pentapetalae</taxon>
        <taxon>rosids</taxon>
        <taxon>malvids</taxon>
        <taxon>Brassicales</taxon>
        <taxon>Brassicaceae</taxon>
        <taxon>Brassiceae</taxon>
        <taxon>Brassica</taxon>
    </lineage>
</organism>
<sequence length="244" mass="27698">MEPKGNPNVPGDRKINKKTATSSATVKPNSKSPTSSPIVSSALLMKSKAETALIHEEQGSYRPPIHAENPNVFKASNGHERYNRSTRFYIGLHSSDSFSRAVLLTDGVFWFIIYPFLTSKEFNLDFFIVIKHSVNAVFLLGETFLNSLVSICILSLLKHNNMMMVIVLMTLMMISLFTQWFPLFRISYFVLWTGVFVILQWIVHACVSFWYAAVGLMHVPCFGVFALIVKLKYMCFSKCFSEEP</sequence>
<dbReference type="GO" id="GO:0016020">
    <property type="term" value="C:membrane"/>
    <property type="evidence" value="ECO:0007669"/>
    <property type="project" value="TreeGrafter"/>
</dbReference>
<feature type="transmembrane region" description="Helical" evidence="2">
    <location>
        <begin position="137"/>
        <end position="157"/>
    </location>
</feature>
<evidence type="ECO:0000256" key="2">
    <source>
        <dbReference type="SAM" id="Phobius"/>
    </source>
</evidence>
<dbReference type="PANTHER" id="PTHR12242">
    <property type="entry name" value="OS02G0130600 PROTEIN-RELATED"/>
    <property type="match status" value="1"/>
</dbReference>
<dbReference type="EMBL" id="LR031872">
    <property type="protein sequence ID" value="VDC99144.1"/>
    <property type="molecule type" value="Genomic_DNA"/>
</dbReference>